<gene>
    <name evidence="1" type="ORF">K8N75_10015</name>
</gene>
<keyword evidence="2" id="KW-1185">Reference proteome</keyword>
<organism evidence="1 2">
    <name type="scientific">Methanobacterium spitsbergense</name>
    <dbReference type="NCBI Taxonomy" id="2874285"/>
    <lineage>
        <taxon>Archaea</taxon>
        <taxon>Methanobacteriati</taxon>
        <taxon>Methanobacteriota</taxon>
        <taxon>Methanomada group</taxon>
        <taxon>Methanobacteria</taxon>
        <taxon>Methanobacteriales</taxon>
        <taxon>Methanobacteriaceae</taxon>
        <taxon>Methanobacterium</taxon>
    </lineage>
</organism>
<evidence type="ECO:0000313" key="1">
    <source>
        <dbReference type="EMBL" id="MBZ2166372.1"/>
    </source>
</evidence>
<dbReference type="EMBL" id="JAIOUQ010000011">
    <property type="protein sequence ID" value="MBZ2166372.1"/>
    <property type="molecule type" value="Genomic_DNA"/>
</dbReference>
<dbReference type="RefSeq" id="WP_223791924.1">
    <property type="nucleotide sequence ID" value="NZ_JAIOUQ010000011.1"/>
</dbReference>
<accession>A0A8T5UQW5</accession>
<evidence type="ECO:0000313" key="2">
    <source>
        <dbReference type="Proteomes" id="UP000825933"/>
    </source>
</evidence>
<reference evidence="2" key="1">
    <citation type="journal article" date="2022" name="Microbiol. Resour. Announc.">
        <title>Draft Genome Sequence of a Methanogenic Archaeon from West Spitsbergen Permafrost.</title>
        <authorList>
            <person name="Trubitsyn V."/>
            <person name="Rivkina E."/>
            <person name="Shcherbakova V."/>
        </authorList>
    </citation>
    <scope>NUCLEOTIDE SEQUENCE [LARGE SCALE GENOMIC DNA]</scope>
    <source>
        <strain evidence="2">VT</strain>
    </source>
</reference>
<dbReference type="AlphaFoldDB" id="A0A8T5UQW5"/>
<protein>
    <submittedName>
        <fullName evidence="1">Uncharacterized protein</fullName>
    </submittedName>
</protein>
<proteinExistence type="predicted"/>
<dbReference type="Proteomes" id="UP000825933">
    <property type="component" value="Unassembled WGS sequence"/>
</dbReference>
<sequence length="167" mass="19638">MSVLYSENRKTVNVNYRGNIPRDRSVVQVVNEMQEQEVEQALQVAENMAPAKVTKKQKRRSKYKDRHLSLKLRRFKENSGMIDNTTSHIFTVKSKENGRKFCGVINFWPIYVHPEGDFMASNGFPFYAYVDRSVPWSRMNHSMNADSFSELIRFIETKYEILELSLF</sequence>
<name>A0A8T5UQW5_9EURY</name>
<comment type="caution">
    <text evidence="1">The sequence shown here is derived from an EMBL/GenBank/DDBJ whole genome shotgun (WGS) entry which is preliminary data.</text>
</comment>